<dbReference type="EMBL" id="AZIM01005606">
    <property type="protein sequence ID" value="ETE59405.1"/>
    <property type="molecule type" value="Genomic_DNA"/>
</dbReference>
<feature type="compositionally biased region" description="Basic and acidic residues" evidence="1">
    <location>
        <begin position="431"/>
        <end position="446"/>
    </location>
</feature>
<evidence type="ECO:0000313" key="2">
    <source>
        <dbReference type="EMBL" id="ETE59405.1"/>
    </source>
</evidence>
<reference evidence="2 3" key="1">
    <citation type="journal article" date="2013" name="Proc. Natl. Acad. Sci. U.S.A.">
        <title>The king cobra genome reveals dynamic gene evolution and adaptation in the snake venom system.</title>
        <authorList>
            <person name="Vonk F.J."/>
            <person name="Casewell N.R."/>
            <person name="Henkel C.V."/>
            <person name="Heimberg A.M."/>
            <person name="Jansen H.J."/>
            <person name="McCleary R.J."/>
            <person name="Kerkkamp H.M."/>
            <person name="Vos R.A."/>
            <person name="Guerreiro I."/>
            <person name="Calvete J.J."/>
            <person name="Wuster W."/>
            <person name="Woods A.E."/>
            <person name="Logan J.M."/>
            <person name="Harrison R.A."/>
            <person name="Castoe T.A."/>
            <person name="de Koning A.P."/>
            <person name="Pollock D.D."/>
            <person name="Yandell M."/>
            <person name="Calderon D."/>
            <person name="Renjifo C."/>
            <person name="Currier R.B."/>
            <person name="Salgado D."/>
            <person name="Pla D."/>
            <person name="Sanz L."/>
            <person name="Hyder A.S."/>
            <person name="Ribeiro J.M."/>
            <person name="Arntzen J.W."/>
            <person name="van den Thillart G.E."/>
            <person name="Boetzer M."/>
            <person name="Pirovano W."/>
            <person name="Dirks R.P."/>
            <person name="Spaink H.P."/>
            <person name="Duboule D."/>
            <person name="McGlinn E."/>
            <person name="Kini R.M."/>
            <person name="Richardson M.K."/>
        </authorList>
    </citation>
    <scope>NUCLEOTIDE SEQUENCE</scope>
    <source>
        <tissue evidence="2">Blood</tissue>
    </source>
</reference>
<sequence length="537" mass="61072">MQSKIWQQLFLKKGDFTTVFHTFSQPWKHSPVSWHRTSDAGQRTHTYNHCCVPGGSHDPLLRPSNKPDSLNDRMARDSLNRRKLRTTCSEMTQNRHLEQERQRYQTHAPHKGLLLDLGRTNFEGVNKSFPALGEQCSPPLQSQRRAKRCPKMPLWSCGQHDSALKAHRTLFLPTKGGWQKPGQGTGVHSITVLASETPRPQGILSRPMQRERERESGHGLILPSHLLKETGVLSLFSFCMYGNVPRGNLLHVGLIPPYLDNLLVLIYRQKNLSLRENPRSAQPSQANLLISVGLSHKACSTSPARGTLPLFNPASLLRLFIPALTRREREGGWGRSRPPAREGREERRKGGKEGKKGGREGRKERTERRKERRTVEREGKKGGREGKKDSLEGRKEGRDIEREGRKEGRKEGQLKGKERREGGRKGRKGGRKEGQLKGKERREGGRKGRKGGRKEGQLKGKERREGGREGRKLEKLFQDNMSLKFSVVENSAGGPEEDLDGMMLLMLLLFPRRVQTERVTAPYVPDFISRRNFSPQR</sequence>
<proteinExistence type="predicted"/>
<accession>V8NBD9</accession>
<feature type="compositionally biased region" description="Basic and acidic residues" evidence="1">
    <location>
        <begin position="339"/>
        <end position="424"/>
    </location>
</feature>
<evidence type="ECO:0000313" key="3">
    <source>
        <dbReference type="Proteomes" id="UP000018936"/>
    </source>
</evidence>
<feature type="non-terminal residue" evidence="2">
    <location>
        <position position="1"/>
    </location>
</feature>
<name>V8NBD9_OPHHA</name>
<feature type="region of interest" description="Disordered" evidence="1">
    <location>
        <begin position="54"/>
        <end position="73"/>
    </location>
</feature>
<keyword evidence="3" id="KW-1185">Reference proteome</keyword>
<gene>
    <name evidence="2" type="ORF">L345_14865</name>
</gene>
<evidence type="ECO:0000256" key="1">
    <source>
        <dbReference type="SAM" id="MobiDB-lite"/>
    </source>
</evidence>
<feature type="region of interest" description="Disordered" evidence="1">
    <location>
        <begin position="329"/>
        <end position="474"/>
    </location>
</feature>
<comment type="caution">
    <text evidence="2">The sequence shown here is derived from an EMBL/GenBank/DDBJ whole genome shotgun (WGS) entry which is preliminary data.</text>
</comment>
<feature type="compositionally biased region" description="Basic and acidic residues" evidence="1">
    <location>
        <begin position="453"/>
        <end position="474"/>
    </location>
</feature>
<evidence type="ECO:0008006" key="4">
    <source>
        <dbReference type="Google" id="ProtNLM"/>
    </source>
</evidence>
<dbReference type="AlphaFoldDB" id="V8NBD9"/>
<dbReference type="Proteomes" id="UP000018936">
    <property type="component" value="Unassembled WGS sequence"/>
</dbReference>
<protein>
    <recommendedName>
        <fullName evidence="4">Octapeptide-repeat protein T2</fullName>
    </recommendedName>
</protein>
<organism evidence="2 3">
    <name type="scientific">Ophiophagus hannah</name>
    <name type="common">King cobra</name>
    <name type="synonym">Naja hannah</name>
    <dbReference type="NCBI Taxonomy" id="8665"/>
    <lineage>
        <taxon>Eukaryota</taxon>
        <taxon>Metazoa</taxon>
        <taxon>Chordata</taxon>
        <taxon>Craniata</taxon>
        <taxon>Vertebrata</taxon>
        <taxon>Euteleostomi</taxon>
        <taxon>Lepidosauria</taxon>
        <taxon>Squamata</taxon>
        <taxon>Bifurcata</taxon>
        <taxon>Unidentata</taxon>
        <taxon>Episquamata</taxon>
        <taxon>Toxicofera</taxon>
        <taxon>Serpentes</taxon>
        <taxon>Colubroidea</taxon>
        <taxon>Elapidae</taxon>
        <taxon>Elapinae</taxon>
        <taxon>Ophiophagus</taxon>
    </lineage>
</organism>